<dbReference type="EMBL" id="BARV01001271">
    <property type="protein sequence ID" value="GAH94120.1"/>
    <property type="molecule type" value="Genomic_DNA"/>
</dbReference>
<dbReference type="PANTHER" id="PTHR46638:SF1">
    <property type="entry name" value="CORRINOID ADENOSYLTRANSFERASE"/>
    <property type="match status" value="1"/>
</dbReference>
<dbReference type="GO" id="GO:0005524">
    <property type="term" value="F:ATP binding"/>
    <property type="evidence" value="ECO:0007669"/>
    <property type="project" value="InterPro"/>
</dbReference>
<gene>
    <name evidence="1" type="ORF">S06H3_03787</name>
</gene>
<dbReference type="NCBIfam" id="TIGR00708">
    <property type="entry name" value="cobA"/>
    <property type="match status" value="1"/>
</dbReference>
<dbReference type="PIRSF" id="PIRSF015617">
    <property type="entry name" value="Adensltrnsf_CobA"/>
    <property type="match status" value="1"/>
</dbReference>
<dbReference type="AlphaFoldDB" id="X1KKK6"/>
<dbReference type="SUPFAM" id="SSF52540">
    <property type="entry name" value="P-loop containing nucleoside triphosphate hydrolases"/>
    <property type="match status" value="1"/>
</dbReference>
<dbReference type="Gene3D" id="3.40.50.300">
    <property type="entry name" value="P-loop containing nucleotide triphosphate hydrolases"/>
    <property type="match status" value="1"/>
</dbReference>
<dbReference type="InterPro" id="IPR003724">
    <property type="entry name" value="CblAdoTrfase_CobA"/>
</dbReference>
<dbReference type="GO" id="GO:0008817">
    <property type="term" value="F:corrinoid adenosyltransferase activity"/>
    <property type="evidence" value="ECO:0007669"/>
    <property type="project" value="InterPro"/>
</dbReference>
<reference evidence="1" key="1">
    <citation type="journal article" date="2014" name="Front. Microbiol.">
        <title>High frequency of phylogenetically diverse reductive dehalogenase-homologous genes in deep subseafloor sedimentary metagenomes.</title>
        <authorList>
            <person name="Kawai M."/>
            <person name="Futagami T."/>
            <person name="Toyoda A."/>
            <person name="Takaki Y."/>
            <person name="Nishi S."/>
            <person name="Hori S."/>
            <person name="Arai W."/>
            <person name="Tsubouchi T."/>
            <person name="Morono Y."/>
            <person name="Uchiyama I."/>
            <person name="Ito T."/>
            <person name="Fujiyama A."/>
            <person name="Inagaki F."/>
            <person name="Takami H."/>
        </authorList>
    </citation>
    <scope>NUCLEOTIDE SEQUENCE</scope>
    <source>
        <strain evidence="1">Expedition CK06-06</strain>
    </source>
</reference>
<dbReference type="CDD" id="cd00561">
    <property type="entry name" value="CobA_ACA"/>
    <property type="match status" value="1"/>
</dbReference>
<protein>
    <recommendedName>
        <fullName evidence="2">Cob(I)yrinic acid a,c-diamide adenosyltransferase</fullName>
    </recommendedName>
</protein>
<dbReference type="Pfam" id="PF02572">
    <property type="entry name" value="CobA_CobO_BtuR"/>
    <property type="match status" value="1"/>
</dbReference>
<evidence type="ECO:0008006" key="2">
    <source>
        <dbReference type="Google" id="ProtNLM"/>
    </source>
</evidence>
<dbReference type="PANTHER" id="PTHR46638">
    <property type="entry name" value="CORRINOID ADENOSYLTRANSFERASE"/>
    <property type="match status" value="1"/>
</dbReference>
<name>X1KKK6_9ZZZZ</name>
<dbReference type="NCBIfam" id="NF004637">
    <property type="entry name" value="PRK05986.1"/>
    <property type="match status" value="1"/>
</dbReference>
<dbReference type="InterPro" id="IPR027417">
    <property type="entry name" value="P-loop_NTPase"/>
</dbReference>
<evidence type="ECO:0000313" key="1">
    <source>
        <dbReference type="EMBL" id="GAH94120.1"/>
    </source>
</evidence>
<proteinExistence type="predicted"/>
<comment type="caution">
    <text evidence="1">The sequence shown here is derived from an EMBL/GenBank/DDBJ whole genome shotgun (WGS) entry which is preliminary data.</text>
</comment>
<sequence>MEVFTGDGKGKTSAALGVALRALGHDLKIFIVFFMKGSFPCGEQKTLSQLPNVTFVRFGSETFVDANNITKADKEEAKKALNAARKAILSNDYDIVILDEINVAAAWKLIDIDEVIKLIREKPEKVELILTGRYADDRLISLADLVTNMTKIKHPYDKGISARKGIDY</sequence>
<dbReference type="GO" id="GO:0009236">
    <property type="term" value="P:cobalamin biosynthetic process"/>
    <property type="evidence" value="ECO:0007669"/>
    <property type="project" value="InterPro"/>
</dbReference>
<accession>X1KKK6</accession>
<organism evidence="1">
    <name type="scientific">marine sediment metagenome</name>
    <dbReference type="NCBI Taxonomy" id="412755"/>
    <lineage>
        <taxon>unclassified sequences</taxon>
        <taxon>metagenomes</taxon>
        <taxon>ecological metagenomes</taxon>
    </lineage>
</organism>